<dbReference type="EMBL" id="MN740090">
    <property type="protein sequence ID" value="QHT87487.1"/>
    <property type="molecule type" value="Genomic_DNA"/>
</dbReference>
<sequence>MSGNPPSLYDLSINPFPILTSYYSGLFYAIVAQGGYTMAQGFDTIKLAIENPITQYDITQAVQVLFDVRTFNTKLGVSKDSNNINITQTTYNPALDRYPVDTITLTADEFVAGMTAAQVISVGTYSSMYTDFNYYVNTYFGYAGGFASLFSYNTSYDYNHGLFDANAFMNLITEYLVDPSGAYVSKVTGTITIYNVNNLIRYAVDSNVFGNRNPINGTTASDVSNRANYGLEDGFLDGDLILIPSGTTVTLTLAIDQEALLPINNIGPTNVANLNEMSSFVTKYNNNLSSYYSESSSASRTQIQRVLTAPLVIRLTNLTTA</sequence>
<evidence type="ECO:0000313" key="1">
    <source>
        <dbReference type="EMBL" id="QHT87487.1"/>
    </source>
</evidence>
<name>A0A6C0I539_9ZZZZ</name>
<organism evidence="1">
    <name type="scientific">viral metagenome</name>
    <dbReference type="NCBI Taxonomy" id="1070528"/>
    <lineage>
        <taxon>unclassified sequences</taxon>
        <taxon>metagenomes</taxon>
        <taxon>organismal metagenomes</taxon>
    </lineage>
</organism>
<reference evidence="1" key="1">
    <citation type="journal article" date="2020" name="Nature">
        <title>Giant virus diversity and host interactions through global metagenomics.</title>
        <authorList>
            <person name="Schulz F."/>
            <person name="Roux S."/>
            <person name="Paez-Espino D."/>
            <person name="Jungbluth S."/>
            <person name="Walsh D.A."/>
            <person name="Denef V.J."/>
            <person name="McMahon K.D."/>
            <person name="Konstantinidis K.T."/>
            <person name="Eloe-Fadrosh E.A."/>
            <person name="Kyrpides N.C."/>
            <person name="Woyke T."/>
        </authorList>
    </citation>
    <scope>NUCLEOTIDE SEQUENCE</scope>
    <source>
        <strain evidence="1">GVMAG-M-3300023184-190</strain>
    </source>
</reference>
<accession>A0A6C0I539</accession>
<protein>
    <submittedName>
        <fullName evidence="1">Uncharacterized protein</fullName>
    </submittedName>
</protein>
<dbReference type="AlphaFoldDB" id="A0A6C0I539"/>
<proteinExistence type="predicted"/>